<keyword evidence="3" id="KW-1185">Reference proteome</keyword>
<gene>
    <name evidence="2" type="ORF">NDU88_008990</name>
</gene>
<name>A0AAV7PUS8_PLEWA</name>
<protein>
    <submittedName>
        <fullName evidence="2">Uncharacterized protein</fullName>
    </submittedName>
</protein>
<evidence type="ECO:0000313" key="2">
    <source>
        <dbReference type="EMBL" id="KAJ1130639.1"/>
    </source>
</evidence>
<evidence type="ECO:0000313" key="3">
    <source>
        <dbReference type="Proteomes" id="UP001066276"/>
    </source>
</evidence>
<feature type="compositionally biased region" description="Basic and acidic residues" evidence="1">
    <location>
        <begin position="58"/>
        <end position="69"/>
    </location>
</feature>
<sequence>MLILLQTYDFSSTWADEVELPLNRGEKQRANLRVPVIKKEMVDSVLKKTGASNPADFLPRKAPPENKEDPENDREGEEEFARMATKATCHKALTLNDIRQATQDDDELRKDTEALSNNAWKLFLQDTNQWHPVEKSQLLQL</sequence>
<proteinExistence type="predicted"/>
<dbReference type="AlphaFoldDB" id="A0AAV7PUS8"/>
<accession>A0AAV7PUS8</accession>
<comment type="caution">
    <text evidence="2">The sequence shown here is derived from an EMBL/GenBank/DDBJ whole genome shotgun (WGS) entry which is preliminary data.</text>
</comment>
<feature type="region of interest" description="Disordered" evidence="1">
    <location>
        <begin position="48"/>
        <end position="81"/>
    </location>
</feature>
<dbReference type="EMBL" id="JANPWB010000011">
    <property type="protein sequence ID" value="KAJ1130639.1"/>
    <property type="molecule type" value="Genomic_DNA"/>
</dbReference>
<dbReference type="Proteomes" id="UP001066276">
    <property type="component" value="Chromosome 7"/>
</dbReference>
<reference evidence="2" key="1">
    <citation type="journal article" date="2022" name="bioRxiv">
        <title>Sequencing and chromosome-scale assembly of the giantPleurodeles waltlgenome.</title>
        <authorList>
            <person name="Brown T."/>
            <person name="Elewa A."/>
            <person name="Iarovenko S."/>
            <person name="Subramanian E."/>
            <person name="Araus A.J."/>
            <person name="Petzold A."/>
            <person name="Susuki M."/>
            <person name="Suzuki K.-i.T."/>
            <person name="Hayashi T."/>
            <person name="Toyoda A."/>
            <person name="Oliveira C."/>
            <person name="Osipova E."/>
            <person name="Leigh N.D."/>
            <person name="Simon A."/>
            <person name="Yun M.H."/>
        </authorList>
    </citation>
    <scope>NUCLEOTIDE SEQUENCE</scope>
    <source>
        <strain evidence="2">20211129_DDA</strain>
        <tissue evidence="2">Liver</tissue>
    </source>
</reference>
<evidence type="ECO:0000256" key="1">
    <source>
        <dbReference type="SAM" id="MobiDB-lite"/>
    </source>
</evidence>
<organism evidence="2 3">
    <name type="scientific">Pleurodeles waltl</name>
    <name type="common">Iberian ribbed newt</name>
    <dbReference type="NCBI Taxonomy" id="8319"/>
    <lineage>
        <taxon>Eukaryota</taxon>
        <taxon>Metazoa</taxon>
        <taxon>Chordata</taxon>
        <taxon>Craniata</taxon>
        <taxon>Vertebrata</taxon>
        <taxon>Euteleostomi</taxon>
        <taxon>Amphibia</taxon>
        <taxon>Batrachia</taxon>
        <taxon>Caudata</taxon>
        <taxon>Salamandroidea</taxon>
        <taxon>Salamandridae</taxon>
        <taxon>Pleurodelinae</taxon>
        <taxon>Pleurodeles</taxon>
    </lineage>
</organism>